<dbReference type="SMART" id="SM00421">
    <property type="entry name" value="HTH_LUXR"/>
    <property type="match status" value="1"/>
</dbReference>
<dbReference type="InterPro" id="IPR039420">
    <property type="entry name" value="WalR-like"/>
</dbReference>
<evidence type="ECO:0000256" key="1">
    <source>
        <dbReference type="ARBA" id="ARBA00022553"/>
    </source>
</evidence>
<evidence type="ECO:0000256" key="5">
    <source>
        <dbReference type="PROSITE-ProRule" id="PRU00169"/>
    </source>
</evidence>
<evidence type="ECO:0000256" key="2">
    <source>
        <dbReference type="ARBA" id="ARBA00023015"/>
    </source>
</evidence>
<dbReference type="Pfam" id="PF00196">
    <property type="entry name" value="GerE"/>
    <property type="match status" value="1"/>
</dbReference>
<dbReference type="EMBL" id="JAEMWU010000002">
    <property type="protein sequence ID" value="MBN8206808.1"/>
    <property type="molecule type" value="Genomic_DNA"/>
</dbReference>
<proteinExistence type="predicted"/>
<organism evidence="8 9">
    <name type="scientific">Microbacterium esteraromaticum</name>
    <dbReference type="NCBI Taxonomy" id="57043"/>
    <lineage>
        <taxon>Bacteria</taxon>
        <taxon>Bacillati</taxon>
        <taxon>Actinomycetota</taxon>
        <taxon>Actinomycetes</taxon>
        <taxon>Micrococcales</taxon>
        <taxon>Microbacteriaceae</taxon>
        <taxon>Microbacterium</taxon>
    </lineage>
</organism>
<name>A0A939DZG0_9MICO</name>
<dbReference type="SMART" id="SM00448">
    <property type="entry name" value="REC"/>
    <property type="match status" value="1"/>
</dbReference>
<dbReference type="SUPFAM" id="SSF52172">
    <property type="entry name" value="CheY-like"/>
    <property type="match status" value="1"/>
</dbReference>
<dbReference type="CDD" id="cd17535">
    <property type="entry name" value="REC_NarL-like"/>
    <property type="match status" value="1"/>
</dbReference>
<dbReference type="PRINTS" id="PR00038">
    <property type="entry name" value="HTHLUXR"/>
</dbReference>
<keyword evidence="3" id="KW-0238">DNA-binding</keyword>
<dbReference type="GO" id="GO:0003677">
    <property type="term" value="F:DNA binding"/>
    <property type="evidence" value="ECO:0007669"/>
    <property type="project" value="UniProtKB-KW"/>
</dbReference>
<dbReference type="Gene3D" id="3.40.50.2300">
    <property type="match status" value="1"/>
</dbReference>
<dbReference type="InterPro" id="IPR011006">
    <property type="entry name" value="CheY-like_superfamily"/>
</dbReference>
<feature type="modified residue" description="4-aspartylphosphate" evidence="5">
    <location>
        <position position="56"/>
    </location>
</feature>
<keyword evidence="2" id="KW-0805">Transcription regulation</keyword>
<dbReference type="GO" id="GO:0006355">
    <property type="term" value="P:regulation of DNA-templated transcription"/>
    <property type="evidence" value="ECO:0007669"/>
    <property type="project" value="InterPro"/>
</dbReference>
<protein>
    <submittedName>
        <fullName evidence="8">Response regulator transcription factor</fullName>
    </submittedName>
</protein>
<dbReference type="InterPro" id="IPR000792">
    <property type="entry name" value="Tscrpt_reg_LuxR_C"/>
</dbReference>
<keyword evidence="4" id="KW-0804">Transcription</keyword>
<dbReference type="PROSITE" id="PS50110">
    <property type="entry name" value="RESPONSE_REGULATORY"/>
    <property type="match status" value="1"/>
</dbReference>
<dbReference type="AlphaFoldDB" id="A0A939DZG0"/>
<dbReference type="CDD" id="cd06170">
    <property type="entry name" value="LuxR_C_like"/>
    <property type="match status" value="1"/>
</dbReference>
<dbReference type="PANTHER" id="PTHR43214">
    <property type="entry name" value="TWO-COMPONENT RESPONSE REGULATOR"/>
    <property type="match status" value="1"/>
</dbReference>
<feature type="domain" description="Response regulatory" evidence="7">
    <location>
        <begin position="5"/>
        <end position="121"/>
    </location>
</feature>
<gene>
    <name evidence="8" type="ORF">JF543_12680</name>
</gene>
<evidence type="ECO:0000259" key="7">
    <source>
        <dbReference type="PROSITE" id="PS50110"/>
    </source>
</evidence>
<keyword evidence="1 5" id="KW-0597">Phosphoprotein</keyword>
<evidence type="ECO:0000256" key="4">
    <source>
        <dbReference type="ARBA" id="ARBA00023163"/>
    </source>
</evidence>
<evidence type="ECO:0000313" key="8">
    <source>
        <dbReference type="EMBL" id="MBN8206808.1"/>
    </source>
</evidence>
<accession>A0A939DZG0</accession>
<dbReference type="PANTHER" id="PTHR43214:SF24">
    <property type="entry name" value="TRANSCRIPTIONAL REGULATORY PROTEIN NARL-RELATED"/>
    <property type="match status" value="1"/>
</dbReference>
<dbReference type="Pfam" id="PF00072">
    <property type="entry name" value="Response_reg"/>
    <property type="match status" value="1"/>
</dbReference>
<reference evidence="8" key="1">
    <citation type="submission" date="2020-12" db="EMBL/GenBank/DDBJ databases">
        <title>PHA producing bacteria isolated from mangrove.</title>
        <authorList>
            <person name="Zheng W."/>
            <person name="Yu S."/>
            <person name="Huang Y."/>
        </authorList>
    </citation>
    <scope>NUCLEOTIDE SEQUENCE</scope>
    <source>
        <strain evidence="8">GN8-5</strain>
    </source>
</reference>
<dbReference type="GO" id="GO:0000160">
    <property type="term" value="P:phosphorelay signal transduction system"/>
    <property type="evidence" value="ECO:0007669"/>
    <property type="project" value="InterPro"/>
</dbReference>
<dbReference type="Proteomes" id="UP000664385">
    <property type="component" value="Unassembled WGS sequence"/>
</dbReference>
<evidence type="ECO:0000256" key="3">
    <source>
        <dbReference type="ARBA" id="ARBA00023125"/>
    </source>
</evidence>
<evidence type="ECO:0000313" key="9">
    <source>
        <dbReference type="Proteomes" id="UP000664385"/>
    </source>
</evidence>
<sequence length="222" mass="23766">MAELRLLLVDDEQLVRAGLRLLLDGSEGIRIVGEANDGLSAVEAYARVRPDLVLMDVRMPRMNGIQATAQILSEDPAARILILTTFDADAEVLGALQSGAQGYLLKDTPPVELVAALHDVAHGRMMLSPSVTRQLVGAATSGRSEGRRQAALDRLALLTPREREVAEAVGKGLTNAEITQALYLSLATVKTHVRRIMEKLPAENRVQVAICVHEAGPPAADG</sequence>
<feature type="domain" description="HTH luxR-type" evidence="6">
    <location>
        <begin position="151"/>
        <end position="216"/>
    </location>
</feature>
<dbReference type="PROSITE" id="PS50043">
    <property type="entry name" value="HTH_LUXR_2"/>
    <property type="match status" value="1"/>
</dbReference>
<dbReference type="PROSITE" id="PS00622">
    <property type="entry name" value="HTH_LUXR_1"/>
    <property type="match status" value="1"/>
</dbReference>
<dbReference type="RefSeq" id="WP_206821990.1">
    <property type="nucleotide sequence ID" value="NZ_CP063379.1"/>
</dbReference>
<evidence type="ECO:0000259" key="6">
    <source>
        <dbReference type="PROSITE" id="PS50043"/>
    </source>
</evidence>
<dbReference type="InterPro" id="IPR058245">
    <property type="entry name" value="NreC/VraR/RcsB-like_REC"/>
</dbReference>
<dbReference type="InterPro" id="IPR001789">
    <property type="entry name" value="Sig_transdc_resp-reg_receiver"/>
</dbReference>
<comment type="caution">
    <text evidence="8">The sequence shown here is derived from an EMBL/GenBank/DDBJ whole genome shotgun (WGS) entry which is preliminary data.</text>
</comment>